<comment type="similarity">
    <text evidence="1 3">Belongs to the short-chain dehydrogenases/reductases (SDR) family.</text>
</comment>
<dbReference type="CDD" id="cd05233">
    <property type="entry name" value="SDR_c"/>
    <property type="match status" value="1"/>
</dbReference>
<comment type="caution">
    <text evidence="5">The sequence shown here is derived from an EMBL/GenBank/DDBJ whole genome shotgun (WGS) entry which is preliminary data.</text>
</comment>
<accession>V4PMJ5</accession>
<dbReference type="Proteomes" id="UP000017822">
    <property type="component" value="Unassembled WGS sequence"/>
</dbReference>
<feature type="domain" description="Ketoreductase" evidence="4">
    <location>
        <begin position="6"/>
        <end position="189"/>
    </location>
</feature>
<evidence type="ECO:0000259" key="4">
    <source>
        <dbReference type="SMART" id="SM00822"/>
    </source>
</evidence>
<gene>
    <name evidence="5" type="ORF">F753_21730</name>
</gene>
<dbReference type="PATRIC" id="fig|1263865.4.peg.4197"/>
<name>V4PMJ5_STUCH</name>
<evidence type="ECO:0000256" key="3">
    <source>
        <dbReference type="RuleBase" id="RU000363"/>
    </source>
</evidence>
<dbReference type="PANTHER" id="PTHR44196">
    <property type="entry name" value="DEHYDROGENASE/REDUCTASE SDR FAMILY MEMBER 7B"/>
    <property type="match status" value="1"/>
</dbReference>
<dbReference type="Gene3D" id="3.40.50.720">
    <property type="entry name" value="NAD(P)-binding Rossmann-like Domain"/>
    <property type="match status" value="1"/>
</dbReference>
<dbReference type="InterPro" id="IPR057326">
    <property type="entry name" value="KR_dom"/>
</dbReference>
<dbReference type="Pfam" id="PF00106">
    <property type="entry name" value="adh_short"/>
    <property type="match status" value="1"/>
</dbReference>
<sequence length="268" mass="27752">MNVLGKRVLITGGSSGIGLATATELARKGASVFIIGRRAKLVEEGIELLRAVGGEADGTGVDIATAEGRDQALASARASMGGVDILINCAGGVRAGSLEDTSESDIAKMVEVNLLAPILLARAAMPDLRVSGDSMIVNVSSGIALVGVPFYTTYAAVKAGISHFGEALRRELKGEGVHVLTVYPGATDTPMMTSSRAGPDLGFIREPAYAVAQAIVEGIEANSLQVIRGGEVREAMIAQNRADPLALDDRFTLLKPKLAEAVMDHSAL</sequence>
<evidence type="ECO:0000256" key="1">
    <source>
        <dbReference type="ARBA" id="ARBA00006484"/>
    </source>
</evidence>
<dbReference type="GO" id="GO:0016020">
    <property type="term" value="C:membrane"/>
    <property type="evidence" value="ECO:0007669"/>
    <property type="project" value="TreeGrafter"/>
</dbReference>
<dbReference type="AlphaFoldDB" id="V4PMJ5"/>
<dbReference type="PRINTS" id="PR00080">
    <property type="entry name" value="SDRFAMILY"/>
</dbReference>
<dbReference type="InterPro" id="IPR036291">
    <property type="entry name" value="NAD(P)-bd_dom_sf"/>
</dbReference>
<evidence type="ECO:0000313" key="6">
    <source>
        <dbReference type="Proteomes" id="UP000017822"/>
    </source>
</evidence>
<proteinExistence type="inferred from homology"/>
<dbReference type="InterPro" id="IPR002347">
    <property type="entry name" value="SDR_fam"/>
</dbReference>
<dbReference type="EMBL" id="AOFQ01000065">
    <property type="protein sequence ID" value="ESQ97310.1"/>
    <property type="molecule type" value="Genomic_DNA"/>
</dbReference>
<dbReference type="PRINTS" id="PR00081">
    <property type="entry name" value="GDHRDH"/>
</dbReference>
<dbReference type="GO" id="GO:0016491">
    <property type="term" value="F:oxidoreductase activity"/>
    <property type="evidence" value="ECO:0007669"/>
    <property type="project" value="UniProtKB-KW"/>
</dbReference>
<dbReference type="SUPFAM" id="SSF51735">
    <property type="entry name" value="NAD(P)-binding Rossmann-fold domains"/>
    <property type="match status" value="1"/>
</dbReference>
<dbReference type="PANTHER" id="PTHR44196:SF1">
    <property type="entry name" value="DEHYDROGENASE_REDUCTASE SDR FAMILY MEMBER 7B"/>
    <property type="match status" value="1"/>
</dbReference>
<reference evidence="5 6" key="1">
    <citation type="submission" date="2013-07" db="EMBL/GenBank/DDBJ databases">
        <authorList>
            <person name="Schaap P.J."/>
            <person name="Mehboob F."/>
            <person name="Oosterkamp M.J."/>
            <person name="de Vos W.M."/>
            <person name="Stams A.J.M."/>
            <person name="Koehorst J.J."/>
        </authorList>
    </citation>
    <scope>NUCLEOTIDE SEQUENCE [LARGE SCALE GENOMIC DNA]</scope>
    <source>
        <strain evidence="5 6">AW-1</strain>
    </source>
</reference>
<protein>
    <submittedName>
        <fullName evidence="5">Oxidoreductase</fullName>
    </submittedName>
</protein>
<dbReference type="SMART" id="SM00822">
    <property type="entry name" value="PKS_KR"/>
    <property type="match status" value="1"/>
</dbReference>
<evidence type="ECO:0000313" key="5">
    <source>
        <dbReference type="EMBL" id="ESQ97310.1"/>
    </source>
</evidence>
<dbReference type="RefSeq" id="WP_023446878.1">
    <property type="nucleotide sequence ID" value="NZ_AOFQ01000065.1"/>
</dbReference>
<evidence type="ECO:0000256" key="2">
    <source>
        <dbReference type="ARBA" id="ARBA00023002"/>
    </source>
</evidence>
<keyword evidence="2" id="KW-0560">Oxidoreductase</keyword>
<organism evidence="5 6">
    <name type="scientific">Stutzerimonas chloritidismutans AW-1</name>
    <dbReference type="NCBI Taxonomy" id="1263865"/>
    <lineage>
        <taxon>Bacteria</taxon>
        <taxon>Pseudomonadati</taxon>
        <taxon>Pseudomonadota</taxon>
        <taxon>Gammaproteobacteria</taxon>
        <taxon>Pseudomonadales</taxon>
        <taxon>Pseudomonadaceae</taxon>
        <taxon>Stutzerimonas</taxon>
    </lineage>
</organism>